<proteinExistence type="predicted"/>
<sequence>MTDEDKELEGFYKKVGKKLTDLRKAAGYTNQESFAHDAGIARGQYGRYENGSNITIGKLYKILKYHKISFEDFFNQGFK</sequence>
<dbReference type="InterPro" id="IPR001387">
    <property type="entry name" value="Cro/C1-type_HTH"/>
</dbReference>
<accession>A0A6N4SR12</accession>
<protein>
    <recommendedName>
        <fullName evidence="1">HTH cro/C1-type domain-containing protein</fullName>
    </recommendedName>
</protein>
<dbReference type="EMBL" id="CP000383">
    <property type="protein sequence ID" value="ABG58767.1"/>
    <property type="molecule type" value="Genomic_DNA"/>
</dbReference>
<dbReference type="SMART" id="SM00530">
    <property type="entry name" value="HTH_XRE"/>
    <property type="match status" value="1"/>
</dbReference>
<dbReference type="KEGG" id="chu:CHU_1496"/>
<organism evidence="2 3">
    <name type="scientific">Cytophaga hutchinsonii (strain ATCC 33406 / DSM 1761 / CIP 103989 / NBRC 15051 / NCIMB 9469 / D465)</name>
    <dbReference type="NCBI Taxonomy" id="269798"/>
    <lineage>
        <taxon>Bacteria</taxon>
        <taxon>Pseudomonadati</taxon>
        <taxon>Bacteroidota</taxon>
        <taxon>Cytophagia</taxon>
        <taxon>Cytophagales</taxon>
        <taxon>Cytophagaceae</taxon>
        <taxon>Cytophaga</taxon>
    </lineage>
</organism>
<dbReference type="Gene3D" id="1.10.260.40">
    <property type="entry name" value="lambda repressor-like DNA-binding domains"/>
    <property type="match status" value="1"/>
</dbReference>
<dbReference type="RefSeq" id="WP_011584882.1">
    <property type="nucleotide sequence ID" value="NC_008255.1"/>
</dbReference>
<reference evidence="2 3" key="1">
    <citation type="journal article" date="2007" name="Appl. Environ. Microbiol.">
        <title>Genome sequence of the cellulolytic gliding bacterium Cytophaga hutchinsonii.</title>
        <authorList>
            <person name="Xie G."/>
            <person name="Bruce D.C."/>
            <person name="Challacombe J.F."/>
            <person name="Chertkov O."/>
            <person name="Detter J.C."/>
            <person name="Gilna P."/>
            <person name="Han C.S."/>
            <person name="Lucas S."/>
            <person name="Misra M."/>
            <person name="Myers G.L."/>
            <person name="Richardson P."/>
            <person name="Tapia R."/>
            <person name="Thayer N."/>
            <person name="Thompson L.S."/>
            <person name="Brettin T.S."/>
            <person name="Henrissat B."/>
            <person name="Wilson D.B."/>
            <person name="McBride M.J."/>
        </authorList>
    </citation>
    <scope>NUCLEOTIDE SEQUENCE [LARGE SCALE GENOMIC DNA]</scope>
    <source>
        <strain evidence="3">ATCC 33406 / DSM 1761 / CIP 103989 / NBRC 15051 / NCIMB 9469 / D465</strain>
    </source>
</reference>
<gene>
    <name evidence="2" type="ordered locus">CHU_1496</name>
</gene>
<dbReference type="Proteomes" id="UP000001822">
    <property type="component" value="Chromosome"/>
</dbReference>
<keyword evidence="3" id="KW-1185">Reference proteome</keyword>
<dbReference type="PROSITE" id="PS50943">
    <property type="entry name" value="HTH_CROC1"/>
    <property type="match status" value="1"/>
</dbReference>
<dbReference type="OrthoDB" id="674942at2"/>
<evidence type="ECO:0000313" key="2">
    <source>
        <dbReference type="EMBL" id="ABG58767.1"/>
    </source>
</evidence>
<dbReference type="Pfam" id="PF01381">
    <property type="entry name" value="HTH_3"/>
    <property type="match status" value="1"/>
</dbReference>
<dbReference type="AlphaFoldDB" id="A0A6N4SR12"/>
<dbReference type="CDD" id="cd00093">
    <property type="entry name" value="HTH_XRE"/>
    <property type="match status" value="1"/>
</dbReference>
<dbReference type="InterPro" id="IPR010982">
    <property type="entry name" value="Lambda_DNA-bd_dom_sf"/>
</dbReference>
<evidence type="ECO:0000313" key="3">
    <source>
        <dbReference type="Proteomes" id="UP000001822"/>
    </source>
</evidence>
<name>A0A6N4SR12_CYTH3</name>
<evidence type="ECO:0000259" key="1">
    <source>
        <dbReference type="PROSITE" id="PS50943"/>
    </source>
</evidence>
<feature type="domain" description="HTH cro/C1-type" evidence="1">
    <location>
        <begin position="19"/>
        <end position="73"/>
    </location>
</feature>
<dbReference type="GO" id="GO:0003677">
    <property type="term" value="F:DNA binding"/>
    <property type="evidence" value="ECO:0007669"/>
    <property type="project" value="InterPro"/>
</dbReference>
<dbReference type="SUPFAM" id="SSF47413">
    <property type="entry name" value="lambda repressor-like DNA-binding domains"/>
    <property type="match status" value="1"/>
</dbReference>